<keyword evidence="5" id="KW-1185">Reference proteome</keyword>
<dbReference type="GO" id="GO:0008270">
    <property type="term" value="F:zinc ion binding"/>
    <property type="evidence" value="ECO:0007669"/>
    <property type="project" value="TreeGrafter"/>
</dbReference>
<dbReference type="Pfam" id="PF04421">
    <property type="entry name" value="Mss4"/>
    <property type="match status" value="1"/>
</dbReference>
<name>A0A8S1F2Q4_9PELO</name>
<keyword evidence="1" id="KW-0813">Transport</keyword>
<dbReference type="OrthoDB" id="30840at2759"/>
<dbReference type="FunFam" id="2.170.150.10:FF:000005">
    <property type="entry name" value="Guanine nucleotide exchange factor MSS4"/>
    <property type="match status" value="1"/>
</dbReference>
<reference evidence="4 5" key="1">
    <citation type="submission" date="2020-04" db="EMBL/GenBank/DDBJ databases">
        <authorList>
            <person name="Laetsch R D."/>
            <person name="Stevens L."/>
            <person name="Kumar S."/>
            <person name="Blaxter L. M."/>
        </authorList>
    </citation>
    <scope>NUCLEOTIDE SEQUENCE [LARGE SCALE GENOMIC DNA]</scope>
</reference>
<sequence length="190" mass="21558">MSSASRGNVSQNSTSEDCLSHIDKLYTDLLQLITSVEKGSGSELTARLRSVESEIASFKEKIRQIPNIQVNENRERDQISSLYRQLKLKDELIKSLSTYDITKGLQGRWLDDEKELPLARQQKGVETQKESVTGFWEVRDMFSFENVGFTHSVDGVKYLTCADCDYGPIGYVDSDTKMNYVTPSRLSEKP</sequence>
<organism evidence="4 5">
    <name type="scientific">Caenorhabditis bovis</name>
    <dbReference type="NCBI Taxonomy" id="2654633"/>
    <lineage>
        <taxon>Eukaryota</taxon>
        <taxon>Metazoa</taxon>
        <taxon>Ecdysozoa</taxon>
        <taxon>Nematoda</taxon>
        <taxon>Chromadorea</taxon>
        <taxon>Rhabditida</taxon>
        <taxon>Rhabditina</taxon>
        <taxon>Rhabditomorpha</taxon>
        <taxon>Rhabditoidea</taxon>
        <taxon>Rhabditidae</taxon>
        <taxon>Peloderinae</taxon>
        <taxon>Caenorhabditis</taxon>
    </lineage>
</organism>
<evidence type="ECO:0000256" key="3">
    <source>
        <dbReference type="ARBA" id="ARBA00022927"/>
    </source>
</evidence>
<dbReference type="PANTHER" id="PTHR13276:SF0">
    <property type="entry name" value="GUANINE NUCLEOTIDE EXCHANGE FACTOR MSS4"/>
    <property type="match status" value="1"/>
</dbReference>
<evidence type="ECO:0000256" key="1">
    <source>
        <dbReference type="ARBA" id="ARBA00022448"/>
    </source>
</evidence>
<dbReference type="GO" id="GO:0007264">
    <property type="term" value="P:small GTPase-mediated signal transduction"/>
    <property type="evidence" value="ECO:0007669"/>
    <property type="project" value="InterPro"/>
</dbReference>
<protein>
    <recommendedName>
        <fullName evidence="6">Mediator complex subunit 9</fullName>
    </recommendedName>
</protein>
<dbReference type="Proteomes" id="UP000494206">
    <property type="component" value="Unassembled WGS sequence"/>
</dbReference>
<dbReference type="Gene3D" id="2.170.150.10">
    <property type="entry name" value="Metal Binding Protein, Guanine Nucleotide Exchange Factor, Chain A"/>
    <property type="match status" value="1"/>
</dbReference>
<comment type="caution">
    <text evidence="4">The sequence shown here is derived from an EMBL/GenBank/DDBJ whole genome shotgun (WGS) entry which is preliminary data.</text>
</comment>
<dbReference type="GO" id="GO:0016020">
    <property type="term" value="C:membrane"/>
    <property type="evidence" value="ECO:0007669"/>
    <property type="project" value="TreeGrafter"/>
</dbReference>
<dbReference type="EMBL" id="CADEPM010000005">
    <property type="protein sequence ID" value="CAB3406691.1"/>
    <property type="molecule type" value="Genomic_DNA"/>
</dbReference>
<dbReference type="GO" id="GO:0005829">
    <property type="term" value="C:cytosol"/>
    <property type="evidence" value="ECO:0007669"/>
    <property type="project" value="TreeGrafter"/>
</dbReference>
<keyword evidence="2" id="KW-0344">Guanine-nucleotide releasing factor</keyword>
<dbReference type="SUPFAM" id="SSF51316">
    <property type="entry name" value="Mss4-like"/>
    <property type="match status" value="1"/>
</dbReference>
<evidence type="ECO:0000313" key="5">
    <source>
        <dbReference type="Proteomes" id="UP000494206"/>
    </source>
</evidence>
<accession>A0A8S1F2Q4</accession>
<dbReference type="InterPro" id="IPR011057">
    <property type="entry name" value="Mss4-like_sf"/>
</dbReference>
<dbReference type="GO" id="GO:0006892">
    <property type="term" value="P:post-Golgi vesicle-mediated transport"/>
    <property type="evidence" value="ECO:0007669"/>
    <property type="project" value="TreeGrafter"/>
</dbReference>
<dbReference type="InterPro" id="IPR011323">
    <property type="entry name" value="Mss4/transl-control_tumour"/>
</dbReference>
<dbReference type="PROSITE" id="PS51796">
    <property type="entry name" value="MSS4"/>
    <property type="match status" value="1"/>
</dbReference>
<dbReference type="GO" id="GO:0005085">
    <property type="term" value="F:guanyl-nucleotide exchange factor activity"/>
    <property type="evidence" value="ECO:0007669"/>
    <property type="project" value="UniProtKB-KW"/>
</dbReference>
<evidence type="ECO:0000256" key="2">
    <source>
        <dbReference type="ARBA" id="ARBA00022658"/>
    </source>
</evidence>
<evidence type="ECO:0000313" key="4">
    <source>
        <dbReference type="EMBL" id="CAB3406691.1"/>
    </source>
</evidence>
<gene>
    <name evidence="4" type="ORF">CBOVIS_LOCUS8727</name>
</gene>
<dbReference type="GO" id="GO:0015031">
    <property type="term" value="P:protein transport"/>
    <property type="evidence" value="ECO:0007669"/>
    <property type="project" value="UniProtKB-KW"/>
</dbReference>
<evidence type="ECO:0008006" key="6">
    <source>
        <dbReference type="Google" id="ProtNLM"/>
    </source>
</evidence>
<keyword evidence="3" id="KW-0653">Protein transport</keyword>
<dbReference type="InterPro" id="IPR007515">
    <property type="entry name" value="Mss4"/>
</dbReference>
<dbReference type="AlphaFoldDB" id="A0A8S1F2Q4"/>
<dbReference type="PANTHER" id="PTHR13276">
    <property type="entry name" value="GUANINE NUCLEOTIDE EXCHANGE FACTOR MSS4"/>
    <property type="match status" value="1"/>
</dbReference>
<proteinExistence type="predicted"/>